<accession>A0A1B4XH35</accession>
<feature type="domain" description="Glycosyltransferase 2-like" evidence="4">
    <location>
        <begin position="4"/>
        <end position="135"/>
    </location>
</feature>
<dbReference type="RefSeq" id="WP_096360901.1">
    <property type="nucleotide sequence ID" value="NZ_AP014879.1"/>
</dbReference>
<dbReference type="Proteomes" id="UP000243180">
    <property type="component" value="Chromosome"/>
</dbReference>
<evidence type="ECO:0000313" key="5">
    <source>
        <dbReference type="EMBL" id="BAV34115.1"/>
    </source>
</evidence>
<dbReference type="AlphaFoldDB" id="A0A1B4XH35"/>
<dbReference type="GO" id="GO:0016757">
    <property type="term" value="F:glycosyltransferase activity"/>
    <property type="evidence" value="ECO:0007669"/>
    <property type="project" value="UniProtKB-KW"/>
</dbReference>
<gene>
    <name evidence="5" type="ORF">SCL_1817</name>
</gene>
<evidence type="ECO:0000259" key="4">
    <source>
        <dbReference type="Pfam" id="PF00535"/>
    </source>
</evidence>
<reference evidence="5 6" key="1">
    <citation type="submission" date="2015-05" db="EMBL/GenBank/DDBJ databases">
        <title>Complete genome sequence of a sulfur-oxidizing gammaproteobacterium strain HA5.</title>
        <authorList>
            <person name="Miura A."/>
            <person name="Kojima H."/>
            <person name="Fukui M."/>
        </authorList>
    </citation>
    <scope>NUCLEOTIDE SEQUENCE [LARGE SCALE GENOMIC DNA]</scope>
    <source>
        <strain evidence="5 6">HA5</strain>
    </source>
</reference>
<dbReference type="InterPro" id="IPR001173">
    <property type="entry name" value="Glyco_trans_2-like"/>
</dbReference>
<evidence type="ECO:0000313" key="6">
    <source>
        <dbReference type="Proteomes" id="UP000243180"/>
    </source>
</evidence>
<keyword evidence="3 5" id="KW-0808">Transferase</keyword>
<evidence type="ECO:0000256" key="2">
    <source>
        <dbReference type="ARBA" id="ARBA00022676"/>
    </source>
</evidence>
<dbReference type="KEGG" id="slim:SCL_1817"/>
<keyword evidence="2" id="KW-0328">Glycosyltransferase</keyword>
<comment type="similarity">
    <text evidence="1">Belongs to the glycosyltransferase 2 family.</text>
</comment>
<dbReference type="PANTHER" id="PTHR43179">
    <property type="entry name" value="RHAMNOSYLTRANSFERASE WBBL"/>
    <property type="match status" value="1"/>
</dbReference>
<dbReference type="Gene3D" id="3.90.550.10">
    <property type="entry name" value="Spore Coat Polysaccharide Biosynthesis Protein SpsA, Chain A"/>
    <property type="match status" value="1"/>
</dbReference>
<sequence>MNISLCIATYRRPERLGALLDDLVKQQQLPIDVVVVDNDAAGSARAVVKRRRELGAPFPIHYDIQPVKNISLTRNRTVALANSDWIAFIDDDERAPAGWLKKLSEAAIRCNADGVLGPVEPVVPANAPAWIQHGSFYEWWRMKTCAVIPPNKLRFGNVLLRGALLRDTPTPFDPDYGLTGGEDGDLLGRLVQQGARIVWCDEAIVHEPVEGARLSLRWLLLRALRGGQDFARHWLAGSYGQLTSTGRVRLFLRALLQSALAAGLAFLSWPLGRHRAVYWLLKASANIGKITILLGWHYREYGGKDT</sequence>
<dbReference type="PANTHER" id="PTHR43179:SF12">
    <property type="entry name" value="GALACTOFURANOSYLTRANSFERASE GLFT2"/>
    <property type="match status" value="1"/>
</dbReference>
<dbReference type="InterPro" id="IPR029044">
    <property type="entry name" value="Nucleotide-diphossugar_trans"/>
</dbReference>
<proteinExistence type="inferred from homology"/>
<evidence type="ECO:0000256" key="3">
    <source>
        <dbReference type="ARBA" id="ARBA00022679"/>
    </source>
</evidence>
<evidence type="ECO:0000256" key="1">
    <source>
        <dbReference type="ARBA" id="ARBA00006739"/>
    </source>
</evidence>
<dbReference type="EMBL" id="AP014879">
    <property type="protein sequence ID" value="BAV34115.1"/>
    <property type="molecule type" value="Genomic_DNA"/>
</dbReference>
<organism evidence="5 6">
    <name type="scientific">Sulfuricaulis limicola</name>
    <dbReference type="NCBI Taxonomy" id="1620215"/>
    <lineage>
        <taxon>Bacteria</taxon>
        <taxon>Pseudomonadati</taxon>
        <taxon>Pseudomonadota</taxon>
        <taxon>Gammaproteobacteria</taxon>
        <taxon>Acidiferrobacterales</taxon>
        <taxon>Acidiferrobacteraceae</taxon>
        <taxon>Sulfuricaulis</taxon>
    </lineage>
</organism>
<dbReference type="OrthoDB" id="9801954at2"/>
<dbReference type="InParanoid" id="A0A1B4XH35"/>
<dbReference type="Pfam" id="PF00535">
    <property type="entry name" value="Glycos_transf_2"/>
    <property type="match status" value="1"/>
</dbReference>
<dbReference type="SUPFAM" id="SSF53448">
    <property type="entry name" value="Nucleotide-diphospho-sugar transferases"/>
    <property type="match status" value="1"/>
</dbReference>
<keyword evidence="6" id="KW-1185">Reference proteome</keyword>
<protein>
    <submittedName>
        <fullName evidence="5">Glycosyl transferase</fullName>
    </submittedName>
</protein>
<name>A0A1B4XH35_9GAMM</name>
<dbReference type="CDD" id="cd00761">
    <property type="entry name" value="Glyco_tranf_GTA_type"/>
    <property type="match status" value="1"/>
</dbReference>